<sequence>MARAINLEELPKEHGRIWQAEELLKKTEATEVTKIKGIQVRFEDESPIDFSDAFTNMRDLRFLDISISQMSKDRADDKEPKVLPDNLRWLSWSNYPGKHLPRDFQTKELVVLCMTCSKIVRLCKEDKPFGVIPTLKMLDLSGSKDLISIPSFAAFPNLERLILQNCHNLKLIDPSIGNLERLVSLDMSCCSELQAFPPIIRMTSLKFLIFSGCTKLRTFPEIQGNMDRLEHLSLQNSGIQNLPNPTGRISSVVSIDLRDCKSLTSISLEFHELSSLRSLKVSGCSRLEELPESLSVLQFLEELLIDDTGIRELPAFILNMRSLKTLSFRHIDKVGTSKMTKTNGKKLLLAYYQHLINGGCYDSFHEG</sequence>
<gene>
    <name evidence="1" type="ORF">L6452_17873</name>
</gene>
<reference evidence="1 2" key="2">
    <citation type="journal article" date="2022" name="Mol. Ecol. Resour.">
        <title>The genomes of chicory, endive, great burdock and yacon provide insights into Asteraceae paleo-polyploidization history and plant inulin production.</title>
        <authorList>
            <person name="Fan W."/>
            <person name="Wang S."/>
            <person name="Wang H."/>
            <person name="Wang A."/>
            <person name="Jiang F."/>
            <person name="Liu H."/>
            <person name="Zhao H."/>
            <person name="Xu D."/>
            <person name="Zhang Y."/>
        </authorList>
    </citation>
    <scope>NUCLEOTIDE SEQUENCE [LARGE SCALE GENOMIC DNA]</scope>
    <source>
        <strain evidence="2">cv. Niubang</strain>
    </source>
</reference>
<organism evidence="1 2">
    <name type="scientific">Arctium lappa</name>
    <name type="common">Greater burdock</name>
    <name type="synonym">Lappa major</name>
    <dbReference type="NCBI Taxonomy" id="4217"/>
    <lineage>
        <taxon>Eukaryota</taxon>
        <taxon>Viridiplantae</taxon>
        <taxon>Streptophyta</taxon>
        <taxon>Embryophyta</taxon>
        <taxon>Tracheophyta</taxon>
        <taxon>Spermatophyta</taxon>
        <taxon>Magnoliopsida</taxon>
        <taxon>eudicotyledons</taxon>
        <taxon>Gunneridae</taxon>
        <taxon>Pentapetalae</taxon>
        <taxon>asterids</taxon>
        <taxon>campanulids</taxon>
        <taxon>Asterales</taxon>
        <taxon>Asteraceae</taxon>
        <taxon>Carduoideae</taxon>
        <taxon>Cardueae</taxon>
        <taxon>Arctiinae</taxon>
        <taxon>Arctium</taxon>
    </lineage>
</organism>
<comment type="caution">
    <text evidence="1">The sequence shown here is derived from an EMBL/GenBank/DDBJ whole genome shotgun (WGS) entry which is preliminary data.</text>
</comment>
<evidence type="ECO:0000313" key="1">
    <source>
        <dbReference type="EMBL" id="KAI3729220.1"/>
    </source>
</evidence>
<dbReference type="EMBL" id="CM042051">
    <property type="protein sequence ID" value="KAI3729220.1"/>
    <property type="molecule type" value="Genomic_DNA"/>
</dbReference>
<name>A0ACB9C4R2_ARCLA</name>
<dbReference type="Proteomes" id="UP001055879">
    <property type="component" value="Linkage Group LG05"/>
</dbReference>
<accession>A0ACB9C4R2</accession>
<proteinExistence type="predicted"/>
<reference evidence="2" key="1">
    <citation type="journal article" date="2022" name="Mol. Ecol. Resour.">
        <title>The genomes of chicory, endive, great burdock and yacon provide insights into Asteraceae palaeo-polyploidization history and plant inulin production.</title>
        <authorList>
            <person name="Fan W."/>
            <person name="Wang S."/>
            <person name="Wang H."/>
            <person name="Wang A."/>
            <person name="Jiang F."/>
            <person name="Liu H."/>
            <person name="Zhao H."/>
            <person name="Xu D."/>
            <person name="Zhang Y."/>
        </authorList>
    </citation>
    <scope>NUCLEOTIDE SEQUENCE [LARGE SCALE GENOMIC DNA]</scope>
    <source>
        <strain evidence="2">cv. Niubang</strain>
    </source>
</reference>
<evidence type="ECO:0000313" key="2">
    <source>
        <dbReference type="Proteomes" id="UP001055879"/>
    </source>
</evidence>
<protein>
    <submittedName>
        <fullName evidence="1">Uncharacterized protein</fullName>
    </submittedName>
</protein>
<keyword evidence="2" id="KW-1185">Reference proteome</keyword>